<keyword evidence="2" id="KW-1185">Reference proteome</keyword>
<organism evidence="1 2">
    <name type="scientific">Herbiconiux oxytropis</name>
    <dbReference type="NCBI Taxonomy" id="2970915"/>
    <lineage>
        <taxon>Bacteria</taxon>
        <taxon>Bacillati</taxon>
        <taxon>Actinomycetota</taxon>
        <taxon>Actinomycetes</taxon>
        <taxon>Micrococcales</taxon>
        <taxon>Microbacteriaceae</taxon>
        <taxon>Herbiconiux</taxon>
    </lineage>
</organism>
<sequence>MTGTRFGGVIVDVEVAHPTRDEWEVHLTSSWACVGFVTRMGSVFESIDVLPPYEVGLCGDLEEALQVIYATLGDSNAPLLSAYSA</sequence>
<dbReference type="AlphaFoldDB" id="A0AA41XDW4"/>
<proteinExistence type="predicted"/>
<gene>
    <name evidence="1" type="ORF">N1028_02080</name>
</gene>
<accession>A0AA41XDW4</accession>
<dbReference type="Proteomes" id="UP001165587">
    <property type="component" value="Unassembled WGS sequence"/>
</dbReference>
<evidence type="ECO:0000313" key="2">
    <source>
        <dbReference type="Proteomes" id="UP001165587"/>
    </source>
</evidence>
<dbReference type="RefSeq" id="WP_259525108.1">
    <property type="nucleotide sequence ID" value="NZ_JANLCK010000001.1"/>
</dbReference>
<dbReference type="EMBL" id="JANLCK010000001">
    <property type="protein sequence ID" value="MCS5724678.1"/>
    <property type="molecule type" value="Genomic_DNA"/>
</dbReference>
<evidence type="ECO:0000313" key="1">
    <source>
        <dbReference type="EMBL" id="MCS5724678.1"/>
    </source>
</evidence>
<name>A0AA41XDW4_9MICO</name>
<comment type="caution">
    <text evidence="1">The sequence shown here is derived from an EMBL/GenBank/DDBJ whole genome shotgun (WGS) entry which is preliminary data.</text>
</comment>
<reference evidence="1" key="1">
    <citation type="submission" date="2022-08" db="EMBL/GenBank/DDBJ databases">
        <authorList>
            <person name="Deng Y."/>
            <person name="Han X.-F."/>
            <person name="Zhang Y.-Q."/>
        </authorList>
    </citation>
    <scope>NUCLEOTIDE SEQUENCE</scope>
    <source>
        <strain evidence="1">CPCC 203407</strain>
    </source>
</reference>
<protein>
    <submittedName>
        <fullName evidence="1">Uncharacterized protein</fullName>
    </submittedName>
</protein>